<dbReference type="Pfam" id="PF01535">
    <property type="entry name" value="PPR"/>
    <property type="match status" value="1"/>
</dbReference>
<keyword evidence="2" id="KW-0677">Repeat</keyword>
<sequence length="389" mass="43019">MFDVYKKCAKRREELLLGRPLVHTSVGLEMTSSPMCRIGLRHRRSSSSTSLMSRLRLLGRSSSSTSTSPRSRPWSPHAAFAAATQRVSAGTFSPEHAHQLFDELLRQGTPVPDFSLDGFLAALARATSSAACRDGPALALALFNRLCREEAGPRVAQPTIFTYGVLMNCCVRTRRPQLGLAFFGRVLRTDLKTNTIVFSSLLKCLCHAKRTDEDVSVLLHRMPELGCVPDAFSYTIVLKSLCDDSSSQRALDLLQTMEKGGGVCSPDVVSYTTVIHGLLKEGEVSKACSLFDEMVQQGVVPNVVTYSSIIDALCKAGVMDKTELVLRQMVDSGIQPDNVTYTSMIHGYSTLGRWKEADKPGYHTRCCYLDLIHDLPLQAWKKQRSCRNY</sequence>
<evidence type="ECO:0000313" key="5">
    <source>
        <dbReference type="EMBL" id="QIP66923.1"/>
    </source>
</evidence>
<evidence type="ECO:0000256" key="1">
    <source>
        <dbReference type="ARBA" id="ARBA00007626"/>
    </source>
</evidence>
<dbReference type="NCBIfam" id="TIGR00756">
    <property type="entry name" value="PPR"/>
    <property type="match status" value="3"/>
</dbReference>
<reference evidence="5" key="1">
    <citation type="journal article" date="2021" name="Nat. Commun.">
        <title>The genetic basis of cytoplasmic male sterility and fertility restoration in wheat.</title>
        <authorList>
            <person name="Melonek J."/>
            <person name="Duarte J."/>
            <person name="Martin J."/>
            <person name="Beuf L."/>
            <person name="Murigneux A."/>
            <person name="Varenne P."/>
            <person name="Comadran J."/>
            <person name="Specel S."/>
            <person name="Levadoux S."/>
            <person name="Bernath-Levin K."/>
            <person name="Torney F."/>
            <person name="Pichon J.-P."/>
            <person name="Perez P."/>
            <person name="Small I."/>
        </authorList>
    </citation>
    <scope>NUCLEOTIDE SEQUENCE</scope>
    <source>
        <strain evidence="5">Ttimopheevii.300k_Assembly_76</strain>
    </source>
</reference>
<proteinExistence type="inferred from homology"/>
<organism evidence="5">
    <name type="scientific">Triticum timopheevii</name>
    <name type="common">Timopheev's wheat</name>
    <name type="synonym">Triticum dicoccon var. timopheevii</name>
    <dbReference type="NCBI Taxonomy" id="4570"/>
    <lineage>
        <taxon>Eukaryota</taxon>
        <taxon>Viridiplantae</taxon>
        <taxon>Streptophyta</taxon>
        <taxon>Embryophyta</taxon>
        <taxon>Tracheophyta</taxon>
        <taxon>Spermatophyta</taxon>
        <taxon>Magnoliopsida</taxon>
        <taxon>Liliopsida</taxon>
        <taxon>Poales</taxon>
        <taxon>Poaceae</taxon>
        <taxon>BOP clade</taxon>
        <taxon>Pooideae</taxon>
        <taxon>Triticodae</taxon>
        <taxon>Triticeae</taxon>
        <taxon>Triticinae</taxon>
        <taxon>Triticum</taxon>
    </lineage>
</organism>
<protein>
    <submittedName>
        <fullName evidence="5">Restorer of fertility-like protein</fullName>
    </submittedName>
</protein>
<feature type="repeat" description="PPR" evidence="4">
    <location>
        <begin position="267"/>
        <end position="301"/>
    </location>
</feature>
<comment type="similarity">
    <text evidence="1">Belongs to the PPR family. P subfamily.</text>
</comment>
<keyword evidence="3" id="KW-0809">Transit peptide</keyword>
<feature type="repeat" description="PPR" evidence="4">
    <location>
        <begin position="302"/>
        <end position="336"/>
    </location>
</feature>
<feature type="repeat" description="PPR" evidence="4">
    <location>
        <begin position="194"/>
        <end position="229"/>
    </location>
</feature>
<dbReference type="InterPro" id="IPR002885">
    <property type="entry name" value="PPR_rpt"/>
</dbReference>
<dbReference type="EMBL" id="MT015366">
    <property type="protein sequence ID" value="QIP66923.1"/>
    <property type="molecule type" value="Genomic_DNA"/>
</dbReference>
<dbReference type="Pfam" id="PF13041">
    <property type="entry name" value="PPR_2"/>
    <property type="match status" value="2"/>
</dbReference>
<evidence type="ECO:0000256" key="4">
    <source>
        <dbReference type="PROSITE-ProRule" id="PRU00708"/>
    </source>
</evidence>
<accession>A0A7S5S0C6</accession>
<evidence type="ECO:0000256" key="2">
    <source>
        <dbReference type="ARBA" id="ARBA00022737"/>
    </source>
</evidence>
<dbReference type="Pfam" id="PF12854">
    <property type="entry name" value="PPR_1"/>
    <property type="match status" value="1"/>
</dbReference>
<dbReference type="PROSITE" id="PS51375">
    <property type="entry name" value="PPR"/>
    <property type="match status" value="3"/>
</dbReference>
<dbReference type="AlphaFoldDB" id="A0A7S5S0C6"/>
<dbReference type="InterPro" id="IPR011990">
    <property type="entry name" value="TPR-like_helical_dom_sf"/>
</dbReference>
<dbReference type="PANTHER" id="PTHR47941">
    <property type="entry name" value="PENTATRICOPEPTIDE REPEAT-CONTAINING PROTEIN 3, MITOCHONDRIAL"/>
    <property type="match status" value="1"/>
</dbReference>
<evidence type="ECO:0000256" key="3">
    <source>
        <dbReference type="ARBA" id="ARBA00022946"/>
    </source>
</evidence>
<dbReference type="Gene3D" id="1.25.40.10">
    <property type="entry name" value="Tetratricopeptide repeat domain"/>
    <property type="match status" value="3"/>
</dbReference>
<name>A0A7S5S0C6_TRITI</name>